<name>W0FQM0_9BACT</name>
<accession>W0FQM0</accession>
<protein>
    <submittedName>
        <fullName evidence="1">Uncharacterized protein</fullName>
    </submittedName>
</protein>
<organism evidence="1">
    <name type="scientific">uncultured bacterium Contig1795</name>
    <dbReference type="NCBI Taxonomy" id="1393518"/>
    <lineage>
        <taxon>Bacteria</taxon>
        <taxon>environmental samples</taxon>
    </lineage>
</organism>
<proteinExistence type="predicted"/>
<evidence type="ECO:0000313" key="1">
    <source>
        <dbReference type="EMBL" id="AHF27201.1"/>
    </source>
</evidence>
<dbReference type="EMBL" id="KC247080">
    <property type="protein sequence ID" value="AHF27201.1"/>
    <property type="molecule type" value="Genomic_DNA"/>
</dbReference>
<reference evidence="1" key="1">
    <citation type="journal article" date="2013" name="PLoS ONE">
        <title>Metagenomic insights into the carbohydrate-active enzymes carried by the microorganisms adhering to solid digesta in the rumen of cows.</title>
        <authorList>
            <person name="Wang L."/>
            <person name="Hatem A."/>
            <person name="Catalyurek U.V."/>
            <person name="Morrison M."/>
            <person name="Yu Z."/>
        </authorList>
    </citation>
    <scope>NUCLEOTIDE SEQUENCE</scope>
</reference>
<dbReference type="AlphaFoldDB" id="W0FQM0"/>
<sequence length="39" mass="4521">MFLLIFQIPPFYMPDVLHEPMCFPALSGMSLLLPGRIKR</sequence>